<reference evidence="1" key="2">
    <citation type="submission" date="2020-02" db="EMBL/GenBank/DDBJ databases">
        <authorList>
            <consortium name="NCBI Pathogen Detection Project"/>
        </authorList>
    </citation>
    <scope>NUCLEOTIDE SEQUENCE</scope>
    <source>
        <strain evidence="1">MA.GA5714TB</strain>
    </source>
</reference>
<gene>
    <name evidence="1" type="ORF">G9E63_004348</name>
</gene>
<dbReference type="EMBL" id="DAAVPT010000017">
    <property type="protein sequence ID" value="HAF6252673.1"/>
    <property type="molecule type" value="Genomic_DNA"/>
</dbReference>
<evidence type="ECO:0000313" key="1">
    <source>
        <dbReference type="EMBL" id="HAF6252673.1"/>
    </source>
</evidence>
<protein>
    <submittedName>
        <fullName evidence="1">Uncharacterized protein</fullName>
    </submittedName>
</protein>
<accession>A0A750H916</accession>
<reference evidence="1" key="1">
    <citation type="journal article" date="2018" name="Genome Biol.">
        <title>SKESA: strategic k-mer extension for scrupulous assemblies.</title>
        <authorList>
            <person name="Souvorov A."/>
            <person name="Agarwala R."/>
            <person name="Lipman D.J."/>
        </authorList>
    </citation>
    <scope>NUCLEOTIDE SEQUENCE</scope>
    <source>
        <strain evidence="1">MA.GA5714TB</strain>
    </source>
</reference>
<dbReference type="AlphaFoldDB" id="A0A750H916"/>
<comment type="caution">
    <text evidence="1">The sequence shown here is derived from an EMBL/GenBank/DDBJ whole genome shotgun (WGS) entry which is preliminary data.</text>
</comment>
<proteinExistence type="predicted"/>
<sequence>MSRAISYTVRDHHTEWQFHLGGIMTVYDCRQTRIGLSAIWTSLLALGHEKLWLRDDGAFVQIVTWDGFIAAELDFNLPGWIIGPEAIFIYNNPAGYAPDDAQELTDECVARLTAAYS</sequence>
<organism evidence="1">
    <name type="scientific">Salmonella enterica</name>
    <name type="common">Salmonella choleraesuis</name>
    <dbReference type="NCBI Taxonomy" id="28901"/>
    <lineage>
        <taxon>Bacteria</taxon>
        <taxon>Pseudomonadati</taxon>
        <taxon>Pseudomonadota</taxon>
        <taxon>Gammaproteobacteria</taxon>
        <taxon>Enterobacterales</taxon>
        <taxon>Enterobacteriaceae</taxon>
        <taxon>Salmonella</taxon>
    </lineage>
</organism>
<name>A0A750H916_SALER</name>